<name>A0A645BG56_9ZZZZ</name>
<organism evidence="1">
    <name type="scientific">bioreactor metagenome</name>
    <dbReference type="NCBI Taxonomy" id="1076179"/>
    <lineage>
        <taxon>unclassified sequences</taxon>
        <taxon>metagenomes</taxon>
        <taxon>ecological metagenomes</taxon>
    </lineage>
</organism>
<proteinExistence type="predicted"/>
<dbReference type="AlphaFoldDB" id="A0A645BG56"/>
<comment type="caution">
    <text evidence="1">The sequence shown here is derived from an EMBL/GenBank/DDBJ whole genome shotgun (WGS) entry which is preliminary data.</text>
</comment>
<evidence type="ECO:0008006" key="2">
    <source>
        <dbReference type="Google" id="ProtNLM"/>
    </source>
</evidence>
<accession>A0A645BG56</accession>
<gene>
    <name evidence="1" type="ORF">SDC9_111208</name>
</gene>
<evidence type="ECO:0000313" key="1">
    <source>
        <dbReference type="EMBL" id="MPM64322.1"/>
    </source>
</evidence>
<reference evidence="1" key="1">
    <citation type="submission" date="2019-08" db="EMBL/GenBank/DDBJ databases">
        <authorList>
            <person name="Kucharzyk K."/>
            <person name="Murdoch R.W."/>
            <person name="Higgins S."/>
            <person name="Loffler F."/>
        </authorList>
    </citation>
    <scope>NUCLEOTIDE SEQUENCE</scope>
</reference>
<dbReference type="EMBL" id="VSSQ01019883">
    <property type="protein sequence ID" value="MPM64322.1"/>
    <property type="molecule type" value="Genomic_DNA"/>
</dbReference>
<sequence>MEIRFNVSGADRKALVNAIGQVLGVKPKYLGMPSAAYKLDYITVDKNGAATFDGRVHTEKIENLIEFLAERGFVAEEQEADSTTDEIFETAENNTAEPETELPDAMVGLTVQMPRSYLTEDTIGNLENLIEAKGSLIKKALEIEKLPIEISEEKVSFPWFSIMPEDSATVNAYTHLIYALCELARNQKRIAAIEREVDNEKYAFRCFLLRLGFIGDEYKLERKILLKKLYGSSAFKGGTKNKVSE</sequence>
<protein>
    <recommendedName>
        <fullName evidence="2">Virulence protein</fullName>
    </recommendedName>
</protein>